<accession>A0AAE5LHV8</accession>
<evidence type="ECO:0000256" key="4">
    <source>
        <dbReference type="ARBA" id="ARBA00023098"/>
    </source>
</evidence>
<comment type="caution">
    <text evidence="6">The sequence shown here is derived from an EMBL/GenBank/DDBJ whole genome shotgun (WGS) entry which is preliminary data.</text>
</comment>
<dbReference type="RefSeq" id="WP_082173454.1">
    <property type="nucleotide sequence ID" value="NZ_VTXO01000003.1"/>
</dbReference>
<reference evidence="6 7" key="1">
    <citation type="submission" date="2019-08" db="EMBL/GenBank/DDBJ databases">
        <title>Draft genome sequencing and comparative genomics of hatchery-associated Vibrios.</title>
        <authorList>
            <person name="Kehlet-Delgado H."/>
            <person name="Mueller R.S."/>
        </authorList>
    </citation>
    <scope>NUCLEOTIDE SEQUENCE [LARGE SCALE GENOMIC DNA]</scope>
    <source>
        <strain evidence="6 7">01-65-5-1</strain>
    </source>
</reference>
<dbReference type="InterPro" id="IPR052365">
    <property type="entry name" value="THEM4/THEM5_acyl-CoA_thioest"/>
</dbReference>
<dbReference type="InterPro" id="IPR049449">
    <property type="entry name" value="TesB_ACOT8-like_N"/>
</dbReference>
<keyword evidence="2" id="KW-0378">Hydrolase</keyword>
<evidence type="ECO:0000256" key="1">
    <source>
        <dbReference type="ARBA" id="ARBA00022490"/>
    </source>
</evidence>
<dbReference type="PANTHER" id="PTHR12418">
    <property type="entry name" value="ACYL-COENZYME A THIOESTERASE THEM4"/>
    <property type="match status" value="1"/>
</dbReference>
<name>A0AAE5LHV8_9VIBR</name>
<feature type="domain" description="Acyl-CoA thioesterase-like N-terminal HotDog" evidence="5">
    <location>
        <begin position="54"/>
        <end position="129"/>
    </location>
</feature>
<dbReference type="Gene3D" id="3.10.129.10">
    <property type="entry name" value="Hotdog Thioesterase"/>
    <property type="match status" value="1"/>
</dbReference>
<evidence type="ECO:0000259" key="5">
    <source>
        <dbReference type="Pfam" id="PF13622"/>
    </source>
</evidence>
<keyword evidence="4" id="KW-0443">Lipid metabolism</keyword>
<evidence type="ECO:0000256" key="2">
    <source>
        <dbReference type="ARBA" id="ARBA00022801"/>
    </source>
</evidence>
<evidence type="ECO:0000256" key="3">
    <source>
        <dbReference type="ARBA" id="ARBA00022832"/>
    </source>
</evidence>
<evidence type="ECO:0000313" key="7">
    <source>
        <dbReference type="Proteomes" id="UP000572722"/>
    </source>
</evidence>
<dbReference type="InterPro" id="IPR029069">
    <property type="entry name" value="HotDog_dom_sf"/>
</dbReference>
<gene>
    <name evidence="6" type="ORF">F0237_09805</name>
</gene>
<proteinExistence type="predicted"/>
<evidence type="ECO:0000313" key="6">
    <source>
        <dbReference type="EMBL" id="NOI80957.1"/>
    </source>
</evidence>
<dbReference type="Proteomes" id="UP000572722">
    <property type="component" value="Unassembled WGS sequence"/>
</dbReference>
<dbReference type="PANTHER" id="PTHR12418:SF19">
    <property type="entry name" value="ACYL-COENZYME A THIOESTERASE THEM4"/>
    <property type="match status" value="1"/>
</dbReference>
<organism evidence="6 7">
    <name type="scientific">Vibrio tubiashii</name>
    <dbReference type="NCBI Taxonomy" id="29498"/>
    <lineage>
        <taxon>Bacteria</taxon>
        <taxon>Pseudomonadati</taxon>
        <taxon>Pseudomonadota</taxon>
        <taxon>Gammaproteobacteria</taxon>
        <taxon>Vibrionales</taxon>
        <taxon>Vibrionaceae</taxon>
        <taxon>Vibrio</taxon>
        <taxon>Vibrio oreintalis group</taxon>
    </lineage>
</organism>
<dbReference type="Pfam" id="PF13622">
    <property type="entry name" value="4HBT_3"/>
    <property type="match status" value="1"/>
</dbReference>
<dbReference type="SUPFAM" id="SSF54637">
    <property type="entry name" value="Thioesterase/thiol ester dehydrase-isomerase"/>
    <property type="match status" value="1"/>
</dbReference>
<keyword evidence="1" id="KW-0963">Cytoplasm</keyword>
<sequence length="158" mass="17853">MHTLRPADHRRCQVCHQAFFSDRPIQFHAVNDDAVQATLIPNHQVEGYDGLMQGGLISALHDSAMLHCLYLRHVHAMTVHLATRFHQPIQLGQAIDIQARWVKSRRSVHWLHSQITQGNTVCSTASSQFMTLPSSHHSKTACGTNKKRIIMNTLSNMD</sequence>
<protein>
    <submittedName>
        <fullName evidence="6">PaaI family thioesterase</fullName>
    </submittedName>
</protein>
<dbReference type="GO" id="GO:0006631">
    <property type="term" value="P:fatty acid metabolic process"/>
    <property type="evidence" value="ECO:0007669"/>
    <property type="project" value="UniProtKB-KW"/>
</dbReference>
<dbReference type="AlphaFoldDB" id="A0AAE5LHV8"/>
<dbReference type="CDD" id="cd03443">
    <property type="entry name" value="PaaI_thioesterase"/>
    <property type="match status" value="1"/>
</dbReference>
<dbReference type="EMBL" id="VTXO01000003">
    <property type="protein sequence ID" value="NOI80957.1"/>
    <property type="molecule type" value="Genomic_DNA"/>
</dbReference>
<keyword evidence="3" id="KW-0276">Fatty acid metabolism</keyword>
<dbReference type="GO" id="GO:0016787">
    <property type="term" value="F:hydrolase activity"/>
    <property type="evidence" value="ECO:0007669"/>
    <property type="project" value="UniProtKB-KW"/>
</dbReference>